<dbReference type="SUPFAM" id="SSF50249">
    <property type="entry name" value="Nucleic acid-binding proteins"/>
    <property type="match status" value="4"/>
</dbReference>
<feature type="domain" description="S1 motif" evidence="8">
    <location>
        <begin position="296"/>
        <end position="365"/>
    </location>
</feature>
<comment type="similarity">
    <text evidence="1">Belongs to the bacterial ribosomal protein bS1 family.</text>
</comment>
<dbReference type="InterPro" id="IPR012340">
    <property type="entry name" value="NA-bd_OB-fold"/>
</dbReference>
<dbReference type="GO" id="GO:0003729">
    <property type="term" value="F:mRNA binding"/>
    <property type="evidence" value="ECO:0007669"/>
    <property type="project" value="TreeGrafter"/>
</dbReference>
<dbReference type="FunFam" id="2.40.50.140:FF:000031">
    <property type="entry name" value="30S ribosomal protein S1"/>
    <property type="match status" value="1"/>
</dbReference>
<feature type="region of interest" description="Disordered" evidence="7">
    <location>
        <begin position="439"/>
        <end position="470"/>
    </location>
</feature>
<dbReference type="GO" id="GO:0005840">
    <property type="term" value="C:ribosome"/>
    <property type="evidence" value="ECO:0007669"/>
    <property type="project" value="UniProtKB-KW"/>
</dbReference>
<evidence type="ECO:0000256" key="3">
    <source>
        <dbReference type="ARBA" id="ARBA00022980"/>
    </source>
</evidence>
<evidence type="ECO:0000313" key="9">
    <source>
        <dbReference type="EMBL" id="OKL54845.1"/>
    </source>
</evidence>
<dbReference type="PROSITE" id="PS50126">
    <property type="entry name" value="S1"/>
    <property type="match status" value="4"/>
</dbReference>
<evidence type="ECO:0000256" key="7">
    <source>
        <dbReference type="SAM" id="MobiDB-lite"/>
    </source>
</evidence>
<proteinExistence type="inferred from homology"/>
<sequence>MTTTSTTPSTPQVAVNDIGSEEELLSEIDKTIKYFNDGDIVEGTVVKVDRDEVLLDIGYKTEGVILSRELSIKHDIDPDEVVEVGDKIEALVLQKEDKEGRLLLSKKRAQYERAWGTIEKVKEENGVVTGTVIEVVKGGLILDIGLRGFLPASLVEMRRVRDLQPYIGREIEAKIIELDKNRNNVVLSRRAWLEQTQSEVRSHFLQTLQKGQVRSGVVSSIVNFGAFVDLGGVDGLVHVSELSWKHIDHPNEVVEVGQEVTVEVLDVDMDRERVSLSLKSTQEDPWRLFARTHAIGQVVPGKVTKLVPFGAFVRVEDGIEGLVHISELAVRHVEVPEQVAKVGDELFVKVIDIDLDRRRISLSLKQANEGVDPNSDDFDPSLYGMAAEYDEQGNYKYPEGFDPETNEWLEGYEAQREEWEGQYVQAQARWEAHKAQVAKAMEDDAEASAEGDTSVPAPASYTAAPADAGGTLASDEALAALREKLTGH</sequence>
<dbReference type="GO" id="GO:1990904">
    <property type="term" value="C:ribonucleoprotein complex"/>
    <property type="evidence" value="ECO:0007669"/>
    <property type="project" value="UniProtKB-KW"/>
</dbReference>
<dbReference type="EMBL" id="MQVR01000006">
    <property type="protein sequence ID" value="OKL54845.1"/>
    <property type="molecule type" value="Genomic_DNA"/>
</dbReference>
<feature type="domain" description="S1 motif" evidence="8">
    <location>
        <begin position="211"/>
        <end position="279"/>
    </location>
</feature>
<dbReference type="NCBIfam" id="NF005208">
    <property type="entry name" value="PRK06676.1"/>
    <property type="match status" value="1"/>
</dbReference>
<evidence type="ECO:0000256" key="5">
    <source>
        <dbReference type="ARBA" id="ARBA00035293"/>
    </source>
</evidence>
<protein>
    <recommendedName>
        <fullName evidence="5">Small ribosomal subunit protein bS1</fullName>
    </recommendedName>
    <alternativeName>
        <fullName evidence="6">30S ribosomal protein S1</fullName>
    </alternativeName>
</protein>
<dbReference type="GO" id="GO:0003735">
    <property type="term" value="F:structural constituent of ribosome"/>
    <property type="evidence" value="ECO:0007669"/>
    <property type="project" value="TreeGrafter"/>
</dbReference>
<evidence type="ECO:0000256" key="4">
    <source>
        <dbReference type="ARBA" id="ARBA00023274"/>
    </source>
</evidence>
<accession>A0A1Q5Q4T9</accession>
<reference evidence="10" key="1">
    <citation type="submission" date="2016-12" db="EMBL/GenBank/DDBJ databases">
        <authorList>
            <person name="Meng X."/>
        </authorList>
    </citation>
    <scope>NUCLEOTIDE SEQUENCE [LARGE SCALE GENOMIC DNA]</scope>
    <source>
        <strain evidence="10">DSM 19116</strain>
    </source>
</reference>
<dbReference type="STRING" id="208480.SAMN02910418_01519"/>
<dbReference type="OrthoDB" id="9804077at2"/>
<keyword evidence="2" id="KW-0694">RNA-binding</keyword>
<keyword evidence="4" id="KW-0687">Ribonucleoprotein</keyword>
<dbReference type="PANTHER" id="PTHR10724">
    <property type="entry name" value="30S RIBOSOMAL PROTEIN S1"/>
    <property type="match status" value="1"/>
</dbReference>
<dbReference type="SMART" id="SM00316">
    <property type="entry name" value="S1"/>
    <property type="match status" value="4"/>
</dbReference>
<name>A0A1Q5Q4T9_9ACTO</name>
<organism evidence="9 10">
    <name type="scientific">Bowdeniella nasicola</name>
    <dbReference type="NCBI Taxonomy" id="208480"/>
    <lineage>
        <taxon>Bacteria</taxon>
        <taxon>Bacillati</taxon>
        <taxon>Actinomycetota</taxon>
        <taxon>Actinomycetes</taxon>
        <taxon>Actinomycetales</taxon>
        <taxon>Actinomycetaceae</taxon>
        <taxon>Bowdeniella</taxon>
    </lineage>
</organism>
<evidence type="ECO:0000256" key="2">
    <source>
        <dbReference type="ARBA" id="ARBA00022884"/>
    </source>
</evidence>
<dbReference type="FunFam" id="2.40.50.140:FF:000039">
    <property type="entry name" value="30S ribosomal protein S1"/>
    <property type="match status" value="1"/>
</dbReference>
<evidence type="ECO:0000256" key="1">
    <source>
        <dbReference type="ARBA" id="ARBA00006767"/>
    </source>
</evidence>
<dbReference type="Pfam" id="PF00575">
    <property type="entry name" value="S1"/>
    <property type="match status" value="4"/>
</dbReference>
<dbReference type="Gene3D" id="2.40.50.140">
    <property type="entry name" value="Nucleic acid-binding proteins"/>
    <property type="match status" value="4"/>
</dbReference>
<dbReference type="NCBIfam" id="NF005911">
    <property type="entry name" value="PRK07899.1"/>
    <property type="match status" value="1"/>
</dbReference>
<dbReference type="FunFam" id="2.40.50.140:FF:000013">
    <property type="entry name" value="30S ribosomal protein S1"/>
    <property type="match status" value="1"/>
</dbReference>
<dbReference type="RefSeq" id="WP_073715695.1">
    <property type="nucleotide sequence ID" value="NZ_MQVR01000006.1"/>
</dbReference>
<keyword evidence="10" id="KW-1185">Reference proteome</keyword>
<feature type="domain" description="S1 motif" evidence="8">
    <location>
        <begin position="125"/>
        <end position="190"/>
    </location>
</feature>
<dbReference type="CDD" id="cd05687">
    <property type="entry name" value="S1_RPS1_repeat_ec1_hs1"/>
    <property type="match status" value="1"/>
</dbReference>
<dbReference type="PRINTS" id="PR00681">
    <property type="entry name" value="RIBOSOMALS1"/>
</dbReference>
<evidence type="ECO:0000259" key="8">
    <source>
        <dbReference type="PROSITE" id="PS50126"/>
    </source>
</evidence>
<dbReference type="InterPro" id="IPR035104">
    <property type="entry name" value="Ribosomal_protein_S1-like"/>
</dbReference>
<comment type="caution">
    <text evidence="9">The sequence shown here is derived from an EMBL/GenBank/DDBJ whole genome shotgun (WGS) entry which is preliminary data.</text>
</comment>
<dbReference type="FunFam" id="2.40.50.140:FF:000035">
    <property type="entry name" value="30S ribosomal protein S1"/>
    <property type="match status" value="1"/>
</dbReference>
<evidence type="ECO:0000256" key="6">
    <source>
        <dbReference type="ARBA" id="ARBA00035517"/>
    </source>
</evidence>
<feature type="compositionally biased region" description="Low complexity" evidence="7">
    <location>
        <begin position="456"/>
        <end position="468"/>
    </location>
</feature>
<feature type="domain" description="S1 motif" evidence="8">
    <location>
        <begin position="38"/>
        <end position="107"/>
    </location>
</feature>
<evidence type="ECO:0000313" key="10">
    <source>
        <dbReference type="Proteomes" id="UP000185628"/>
    </source>
</evidence>
<dbReference type="CDD" id="cd05688">
    <property type="entry name" value="S1_RPS1_repeat_ec3"/>
    <property type="match status" value="1"/>
</dbReference>
<dbReference type="GO" id="GO:0006412">
    <property type="term" value="P:translation"/>
    <property type="evidence" value="ECO:0007669"/>
    <property type="project" value="TreeGrafter"/>
</dbReference>
<gene>
    <name evidence="9" type="ORF">BSZ39_01840</name>
</gene>
<dbReference type="AlphaFoldDB" id="A0A1Q5Q4T9"/>
<dbReference type="CDD" id="cd04465">
    <property type="entry name" value="S1_RPS1_repeat_ec2_hs2"/>
    <property type="match status" value="1"/>
</dbReference>
<dbReference type="PANTHER" id="PTHR10724:SF7">
    <property type="entry name" value="SMALL RIBOSOMAL SUBUNIT PROTEIN BS1C"/>
    <property type="match status" value="1"/>
</dbReference>
<dbReference type="InterPro" id="IPR050437">
    <property type="entry name" value="Ribos_protein_bS1-like"/>
</dbReference>
<keyword evidence="3 9" id="KW-0689">Ribosomal protein</keyword>
<dbReference type="Proteomes" id="UP000185628">
    <property type="component" value="Unassembled WGS sequence"/>
</dbReference>
<dbReference type="InterPro" id="IPR003029">
    <property type="entry name" value="S1_domain"/>
</dbReference>